<evidence type="ECO:0000256" key="3">
    <source>
        <dbReference type="ARBA" id="ARBA00022679"/>
    </source>
</evidence>
<dbReference type="InterPro" id="IPR015422">
    <property type="entry name" value="PyrdxlP-dep_Trfase_small"/>
</dbReference>
<dbReference type="AlphaFoldDB" id="A0A1H4D4Q3"/>
<dbReference type="OrthoDB" id="9801834at2"/>
<keyword evidence="3" id="KW-0808">Transferase</keyword>
<reference evidence="6 7" key="1">
    <citation type="submission" date="2016-10" db="EMBL/GenBank/DDBJ databases">
        <authorList>
            <person name="de Groot N.N."/>
        </authorList>
    </citation>
    <scope>NUCLEOTIDE SEQUENCE [LARGE SCALE GENOMIC DNA]</scope>
    <source>
        <strain evidence="6 7">DSM 15345</strain>
    </source>
</reference>
<dbReference type="Proteomes" id="UP000198703">
    <property type="component" value="Unassembled WGS sequence"/>
</dbReference>
<evidence type="ECO:0000256" key="2">
    <source>
        <dbReference type="ARBA" id="ARBA00022576"/>
    </source>
</evidence>
<organism evidence="6 7">
    <name type="scientific">Rubrimonas cliftonensis</name>
    <dbReference type="NCBI Taxonomy" id="89524"/>
    <lineage>
        <taxon>Bacteria</taxon>
        <taxon>Pseudomonadati</taxon>
        <taxon>Pseudomonadota</taxon>
        <taxon>Alphaproteobacteria</taxon>
        <taxon>Rhodobacterales</taxon>
        <taxon>Paracoccaceae</taxon>
        <taxon>Rubrimonas</taxon>
    </lineage>
</organism>
<evidence type="ECO:0000313" key="7">
    <source>
        <dbReference type="Proteomes" id="UP000198703"/>
    </source>
</evidence>
<evidence type="ECO:0000256" key="5">
    <source>
        <dbReference type="RuleBase" id="RU003560"/>
    </source>
</evidence>
<evidence type="ECO:0000256" key="4">
    <source>
        <dbReference type="ARBA" id="ARBA00022898"/>
    </source>
</evidence>
<accession>A0A1H4D4Q3</accession>
<evidence type="ECO:0000313" key="6">
    <source>
        <dbReference type="EMBL" id="SEA67735.1"/>
    </source>
</evidence>
<proteinExistence type="inferred from homology"/>
<name>A0A1H4D4Q3_9RHOB</name>
<dbReference type="GO" id="GO:0009102">
    <property type="term" value="P:biotin biosynthetic process"/>
    <property type="evidence" value="ECO:0007669"/>
    <property type="project" value="TreeGrafter"/>
</dbReference>
<protein>
    <submittedName>
        <fullName evidence="6">4-aminobutyrate---pyruvate transaminase</fullName>
    </submittedName>
</protein>
<keyword evidence="2" id="KW-0032">Aminotransferase</keyword>
<gene>
    <name evidence="6" type="ORF">SAMN05444370_10942</name>
</gene>
<dbReference type="Gene3D" id="3.40.640.10">
    <property type="entry name" value="Type I PLP-dependent aspartate aminotransferase-like (Major domain)"/>
    <property type="match status" value="1"/>
</dbReference>
<dbReference type="GO" id="GO:0009448">
    <property type="term" value="P:gamma-aminobutyric acid metabolic process"/>
    <property type="evidence" value="ECO:0007669"/>
    <property type="project" value="TreeGrafter"/>
</dbReference>
<dbReference type="NCBIfam" id="NF004767">
    <property type="entry name" value="PRK06105.1"/>
    <property type="match status" value="1"/>
</dbReference>
<dbReference type="InterPro" id="IPR005814">
    <property type="entry name" value="Aminotrans_3"/>
</dbReference>
<dbReference type="Gene3D" id="3.90.1150.10">
    <property type="entry name" value="Aspartate Aminotransferase, domain 1"/>
    <property type="match status" value="1"/>
</dbReference>
<dbReference type="STRING" id="89524.SAMN05444370_10942"/>
<dbReference type="GO" id="GO:0030170">
    <property type="term" value="F:pyridoxal phosphate binding"/>
    <property type="evidence" value="ECO:0007669"/>
    <property type="project" value="InterPro"/>
</dbReference>
<dbReference type="PANTHER" id="PTHR42684">
    <property type="entry name" value="ADENOSYLMETHIONINE-8-AMINO-7-OXONONANOATE AMINOTRANSFERASE"/>
    <property type="match status" value="1"/>
</dbReference>
<dbReference type="GO" id="GO:0004015">
    <property type="term" value="F:adenosylmethionine-8-amino-7-oxononanoate transaminase activity"/>
    <property type="evidence" value="ECO:0007669"/>
    <property type="project" value="TreeGrafter"/>
</dbReference>
<dbReference type="SUPFAM" id="SSF53383">
    <property type="entry name" value="PLP-dependent transferases"/>
    <property type="match status" value="1"/>
</dbReference>
<evidence type="ECO:0000256" key="1">
    <source>
        <dbReference type="ARBA" id="ARBA00008954"/>
    </source>
</evidence>
<keyword evidence="4 5" id="KW-0663">Pyridoxal phosphate</keyword>
<sequence>MDGGPLSNMHARDVEALLHPYTNAVAHRSVGPHTIERGEGVYVYDSEGRKLLEGMAGLWCAGLGFHDEELIEAAREQLGRLPYYHLFAGRSFEPAVELAEKLKELAPVPMSKIFYQSSGSEANDTQIKMAWYYNNALGRPEKKKIISRVKGYHGVTVFSASLTGLPYNHKDFDLPVSDRVKHVATPHHWRGAHPGETEAEFAARLAADLDAFIEAEGPETVAAFIAEPVMGAGGVIVPPEGYFEAIMPVLRKHDVLMIDDEVICGFGRTGNWFGATTLGMTPTSISMAKQLTSAYVPLSAVAINAEMAEAIEQNSHKIGLFGHGFTYGGHPLGCAVAIKTIEIYQRRDIVGHVRKVAPLFQKRLRDHAGHPLVGEARGVGLMGALEVSPDREKAATFAQPGKVGAKLSAEMLSRGVIGRAIGDSFAFCPPMVITEEQIEEMFAPLEASLDATLAWAKAEGCLG</sequence>
<dbReference type="InterPro" id="IPR015424">
    <property type="entry name" value="PyrdxlP-dep_Trfase"/>
</dbReference>
<dbReference type="RefSeq" id="WP_093254389.1">
    <property type="nucleotide sequence ID" value="NZ_FNQM01000009.1"/>
</dbReference>
<dbReference type="CDD" id="cd00610">
    <property type="entry name" value="OAT_like"/>
    <property type="match status" value="1"/>
</dbReference>
<dbReference type="Pfam" id="PF00202">
    <property type="entry name" value="Aminotran_3"/>
    <property type="match status" value="1"/>
</dbReference>
<dbReference type="EMBL" id="FNQM01000009">
    <property type="protein sequence ID" value="SEA67735.1"/>
    <property type="molecule type" value="Genomic_DNA"/>
</dbReference>
<comment type="similarity">
    <text evidence="1 5">Belongs to the class-III pyridoxal-phosphate-dependent aminotransferase family.</text>
</comment>
<keyword evidence="7" id="KW-1185">Reference proteome</keyword>
<dbReference type="InterPro" id="IPR015421">
    <property type="entry name" value="PyrdxlP-dep_Trfase_major"/>
</dbReference>
<keyword evidence="6" id="KW-0670">Pyruvate</keyword>
<dbReference type="PANTHER" id="PTHR42684:SF3">
    <property type="entry name" value="ADENOSYLMETHIONINE-8-AMINO-7-OXONONANOATE AMINOTRANSFERASE"/>
    <property type="match status" value="1"/>
</dbReference>
<dbReference type="PIRSF" id="PIRSF000521">
    <property type="entry name" value="Transaminase_4ab_Lys_Orn"/>
    <property type="match status" value="1"/>
</dbReference>
<dbReference type="FunFam" id="3.40.640.10:FF:000014">
    <property type="entry name" value="Adenosylmethionine-8-amino-7-oxononanoate aminotransferase, probable"/>
    <property type="match status" value="1"/>
</dbReference>